<dbReference type="Pfam" id="PF01683">
    <property type="entry name" value="EB"/>
    <property type="match status" value="1"/>
</dbReference>
<evidence type="ECO:0000313" key="3">
    <source>
        <dbReference type="Proteomes" id="UP000054776"/>
    </source>
</evidence>
<dbReference type="PANTHER" id="PTHR46339:SF9">
    <property type="entry name" value="BPTI_KUNITZ INHIBITOR DOMAIN-CONTAINING PROTEIN"/>
    <property type="match status" value="1"/>
</dbReference>
<dbReference type="SUPFAM" id="SSF57362">
    <property type="entry name" value="BPTI-like"/>
    <property type="match status" value="6"/>
</dbReference>
<dbReference type="SMART" id="SM00131">
    <property type="entry name" value="KU"/>
    <property type="match status" value="6"/>
</dbReference>
<comment type="caution">
    <text evidence="2">The sequence shown here is derived from an EMBL/GenBank/DDBJ whole genome shotgun (WGS) entry which is preliminary data.</text>
</comment>
<evidence type="ECO:0000313" key="2">
    <source>
        <dbReference type="EMBL" id="KRY30319.1"/>
    </source>
</evidence>
<dbReference type="CDD" id="cd00109">
    <property type="entry name" value="Kunitz-type"/>
    <property type="match status" value="3"/>
</dbReference>
<dbReference type="Gene3D" id="4.10.410.10">
    <property type="entry name" value="Pancreatic trypsin inhibitor Kunitz domain"/>
    <property type="match status" value="6"/>
</dbReference>
<dbReference type="InterPro" id="IPR006149">
    <property type="entry name" value="EB_dom"/>
</dbReference>
<dbReference type="Pfam" id="PF00014">
    <property type="entry name" value="Kunitz_BPTI"/>
    <property type="match status" value="6"/>
</dbReference>
<proteinExistence type="predicted"/>
<sequence>LKQLNVILLTFQKIRQPVGILLFDSSSAGQLQRISMTAKTGRINLAVRICMSPKSKQYNHVKKIFVCVRSLVLVGRASLAHLYWLARASLFVHATAFLDHRNSFLEKWYLNSYALFNKSQLVVYGDYTLYKMENSPKFFKKLFAFFLIVLIYFGKFALCSSFQNGTTHRPYENEQCNSPGAQLYAIDNYPNKFLYCEPSSRRYIIASCPTFNGKPLLFDEKHQQCTPRFSAVRRTPGIPRSSHFGEPCSQNTDCMGNMFCPAGTCLCLPGYIDIGQHCYSIINPGQPGCINNRQCAAIWPGAYCQSGSCQCPANRVPLETKDGVVCHRIGFCPLPDEVIGRPSALPDVHCDSKQPLHDSDCNNMGDLYDCVPDANAAESHCCPNRGTNKVDIRILAMTCIQSKSDVVASAVGAQSRYWYNSITGNCEQFLYDTTSEFTTANNFLTIEQCQSYCSVTCKRGLPQYVGSAPKQCQSNSQCGSTVGKYQCATVGAKRYCCPSIFYKCYANVLANFICAPQGGRISKHLAPDPGVGALTETRWYFDSATKTCQSFMYRGHGGNFNNFLSQQDCMSTCVQNVCEHGEPLRDMNDNVQQCSGGRGCPSSYECRRNVCCPSKQTVCSQPKLFGTCTSAVVRFWYNAATRDCEAFTYTGCNGNDNNFDTYIQCVSFCRDSIRKATCVQGEPDKDSSGKYYTCSITGGGNQCRPNFECYFDGSIYGCCPKKAYTCSLNRAPGSACGASTVRWYFDPTSKVCKTFSYLGCDGNSNNFDTKDRCERYCGVGGCPYGGKPFQDDSMSIRVCNDATITCPGGYECVTVAVSNAAVRYCCPTRASICSQPPNRGTQCGAPSERFYFNPVLKKCTKFTYYGCAGNENNFPSLAQCMNFCSSSACDAGEGIIMDPNSQAAVRCTPGIQNSCPPGYNCRMDSLTNTHICCGATDMGVCPPGERAYVDALTQQVRECQPGATVSCPSNYLCRPNINRNRYFCCGISQKSMCPEGRAPFYDSVTFQPQSCVTGPFNPCPPDYSCQSTTGQREGYCCTIQPICRDGSEYYIEPNTKAPRSCSLLSMGFEQCPSGFTCQTTRLGSNTGYCCKTSSESRICSVGHPYYEGNIPKACTPGIQSCPPGYNCIPSASMTGMHYCCSTGAIDGCPPGTVAHLINGIPQYCHPVSGPQCQAGYTCQYTSAGRYQCCGVATATVCPAGAQAYTDPVTRQLLQCTPGSICPAGYICTPSSTGLSYCCSSSVVGPQVCQGNAIPYINPQTGQPQQCAAGIPCPAGYTCSSTTSSLGHCCPSSDAQLPSLCPRGNPAPGIQGGIAVCSSGVACPAGYTCINSICCPTREKICAEPADSGYSCSTYSPPSSRYFYDQRTRHCSQFYFNGCGGNGNNFLTMNECLSYCAGISGAYKCPYPGHEPYYPSPNSPPLFCQPKMPRQCPPGYECHNAGTNFICCGRPGGTTGIKPRCPYPNQQAYIRPGTNFPMRCQPMNPKSCPPSYSCMNGGDGFICCKTISPSSQICPPGSRPYLTPHNNQPMRCSGNTCPRGYRCTYSSVGRGYFCCSSSTMIGISLNITDTTDGCPSGRPYYYPNTNKPLKCQPGLTACPRGFNCVYSSLNKAYQCCSNRKLKSPRLIDSDIPKYVWKENQNASEVLLTEDLPKNIEFESD</sequence>
<feature type="domain" description="BPTI/Kunitz inhibitor" evidence="1">
    <location>
        <begin position="523"/>
        <end position="573"/>
    </location>
</feature>
<dbReference type="PROSITE" id="PS50279">
    <property type="entry name" value="BPTI_KUNITZ_2"/>
    <property type="match status" value="6"/>
</dbReference>
<dbReference type="InterPro" id="IPR002223">
    <property type="entry name" value="Kunitz_BPTI"/>
</dbReference>
<dbReference type="EMBL" id="JYDH01000144">
    <property type="protein sequence ID" value="KRY30319.1"/>
    <property type="molecule type" value="Genomic_DNA"/>
</dbReference>
<dbReference type="PRINTS" id="PR00759">
    <property type="entry name" value="BASICPTASE"/>
</dbReference>
<dbReference type="CDD" id="cd22593">
    <property type="entry name" value="Kunitz_conkunitzin"/>
    <property type="match status" value="1"/>
</dbReference>
<dbReference type="InterPro" id="IPR020901">
    <property type="entry name" value="Prtase_inh_Kunz-CS"/>
</dbReference>
<reference evidence="2 3" key="1">
    <citation type="submission" date="2015-01" db="EMBL/GenBank/DDBJ databases">
        <title>Evolution of Trichinella species and genotypes.</title>
        <authorList>
            <person name="Korhonen P.K."/>
            <person name="Edoardo P."/>
            <person name="Giuseppe L.R."/>
            <person name="Gasser R.B."/>
        </authorList>
    </citation>
    <scope>NUCLEOTIDE SEQUENCE [LARGE SCALE GENOMIC DNA]</scope>
    <source>
        <strain evidence="2">ISS3</strain>
    </source>
</reference>
<gene>
    <name evidence="2" type="primary">ZC84.1</name>
    <name evidence="2" type="ORF">T01_2232</name>
</gene>
<dbReference type="PANTHER" id="PTHR46339">
    <property type="entry name" value="PROTEIN CBG15282-RELATED"/>
    <property type="match status" value="1"/>
</dbReference>
<dbReference type="InterPro" id="IPR036880">
    <property type="entry name" value="Kunitz_BPTI_sf"/>
</dbReference>
<feature type="domain" description="BPTI/Kunitz inhibitor" evidence="1">
    <location>
        <begin position="619"/>
        <end position="669"/>
    </location>
</feature>
<dbReference type="OrthoDB" id="4473401at2759"/>
<protein>
    <recommendedName>
        <fullName evidence="1">BPTI/Kunitz inhibitor domain-containing protein</fullName>
    </recommendedName>
</protein>
<dbReference type="InterPro" id="IPR006150">
    <property type="entry name" value="Cys_repeat_1"/>
</dbReference>
<dbReference type="PROSITE" id="PS00280">
    <property type="entry name" value="BPTI_KUNITZ_1"/>
    <property type="match status" value="4"/>
</dbReference>
<feature type="non-terminal residue" evidence="2">
    <location>
        <position position="1"/>
    </location>
</feature>
<accession>A0A0V1AZZ9</accession>
<feature type="domain" description="BPTI/Kunitz inhibitor" evidence="1">
    <location>
        <begin position="1341"/>
        <end position="1395"/>
    </location>
</feature>
<feature type="domain" description="BPTI/Kunitz inhibitor" evidence="1">
    <location>
        <begin position="726"/>
        <end position="777"/>
    </location>
</feature>
<feature type="domain" description="BPTI/Kunitz inhibitor" evidence="1">
    <location>
        <begin position="399"/>
        <end position="453"/>
    </location>
</feature>
<dbReference type="InParanoid" id="A0A0V1AZZ9"/>
<organism evidence="2 3">
    <name type="scientific">Trichinella spiralis</name>
    <name type="common">Trichina worm</name>
    <dbReference type="NCBI Taxonomy" id="6334"/>
    <lineage>
        <taxon>Eukaryota</taxon>
        <taxon>Metazoa</taxon>
        <taxon>Ecdysozoa</taxon>
        <taxon>Nematoda</taxon>
        <taxon>Enoplea</taxon>
        <taxon>Dorylaimia</taxon>
        <taxon>Trichinellida</taxon>
        <taxon>Trichinellidae</taxon>
        <taxon>Trichinella</taxon>
    </lineage>
</organism>
<dbReference type="Pfam" id="PF14625">
    <property type="entry name" value="Lustrin_cystein"/>
    <property type="match status" value="15"/>
</dbReference>
<name>A0A0V1AZZ9_TRISP</name>
<dbReference type="Proteomes" id="UP000054776">
    <property type="component" value="Unassembled WGS sequence"/>
</dbReference>
<keyword evidence="3" id="KW-1185">Reference proteome</keyword>
<dbReference type="InterPro" id="IPR028150">
    <property type="entry name" value="Lustrin_cystein"/>
</dbReference>
<feature type="domain" description="BPTI/Kunitz inhibitor" evidence="1">
    <location>
        <begin position="833"/>
        <end position="884"/>
    </location>
</feature>
<dbReference type="SMART" id="SM00289">
    <property type="entry name" value="WR1"/>
    <property type="match status" value="18"/>
</dbReference>
<dbReference type="InterPro" id="IPR053014">
    <property type="entry name" value="Cuticle_assoc_divergent"/>
</dbReference>
<evidence type="ECO:0000259" key="1">
    <source>
        <dbReference type="PROSITE" id="PS50279"/>
    </source>
</evidence>
<dbReference type="GO" id="GO:0004867">
    <property type="term" value="F:serine-type endopeptidase inhibitor activity"/>
    <property type="evidence" value="ECO:0007669"/>
    <property type="project" value="InterPro"/>
</dbReference>